<accession>A0A2T3ZTM7</accession>
<proteinExistence type="predicted"/>
<evidence type="ECO:0000313" key="1">
    <source>
        <dbReference type="EMBL" id="PTB48161.1"/>
    </source>
</evidence>
<organism evidence="1 2">
    <name type="scientific">Trichoderma harzianum CBS 226.95</name>
    <dbReference type="NCBI Taxonomy" id="983964"/>
    <lineage>
        <taxon>Eukaryota</taxon>
        <taxon>Fungi</taxon>
        <taxon>Dikarya</taxon>
        <taxon>Ascomycota</taxon>
        <taxon>Pezizomycotina</taxon>
        <taxon>Sordariomycetes</taxon>
        <taxon>Hypocreomycetidae</taxon>
        <taxon>Hypocreales</taxon>
        <taxon>Hypocreaceae</taxon>
        <taxon>Trichoderma</taxon>
    </lineage>
</organism>
<evidence type="ECO:0000313" key="2">
    <source>
        <dbReference type="Proteomes" id="UP000241690"/>
    </source>
</evidence>
<dbReference type="AlphaFoldDB" id="A0A2T3ZTM7"/>
<dbReference type="Proteomes" id="UP000241690">
    <property type="component" value="Unassembled WGS sequence"/>
</dbReference>
<sequence length="186" mass="20671">MPASVAAVFVLPKASQAQSPSYLAPSGWWRRLKKVRHRTCCSRNQPFPRWRGGGCGRPGYEQNDGTTALYFVLARQQSKHVLEIVTTSVCSTVLVRTSPSLMACFLSPRIGNGSCYYCDAGGFHFRFVREIEPLIPHTADASNMQLIALYHTSLLYTTSLFVFIHQKARGLDMRGLLMSALSALLL</sequence>
<keyword evidence="2" id="KW-1185">Reference proteome</keyword>
<protein>
    <submittedName>
        <fullName evidence="1">Uncharacterized protein</fullName>
    </submittedName>
</protein>
<gene>
    <name evidence="1" type="ORF">M431DRAFT_332876</name>
</gene>
<dbReference type="RefSeq" id="XP_024767838.1">
    <property type="nucleotide sequence ID" value="XM_024914369.1"/>
</dbReference>
<reference evidence="1 2" key="1">
    <citation type="submission" date="2016-07" db="EMBL/GenBank/DDBJ databases">
        <title>Multiple horizontal gene transfer events from other fungi enriched the ability of initially mycotrophic Trichoderma (Ascomycota) to feed on dead plant biomass.</title>
        <authorList>
            <consortium name="DOE Joint Genome Institute"/>
            <person name="Aerts A."/>
            <person name="Atanasova L."/>
            <person name="Chenthamara K."/>
            <person name="Zhang J."/>
            <person name="Grujic M."/>
            <person name="Henrissat B."/>
            <person name="Kuo A."/>
            <person name="Salamov A."/>
            <person name="Lipzen A."/>
            <person name="Labutti K."/>
            <person name="Barry K."/>
            <person name="Miao Y."/>
            <person name="Rahimi M.J."/>
            <person name="Shen Q."/>
            <person name="Grigoriev I.V."/>
            <person name="Kubicek C.P."/>
            <person name="Druzhinina I.S."/>
        </authorList>
    </citation>
    <scope>NUCLEOTIDE SEQUENCE [LARGE SCALE GENOMIC DNA]</scope>
    <source>
        <strain evidence="1 2">CBS 226.95</strain>
    </source>
</reference>
<dbReference type="EMBL" id="KZ679702">
    <property type="protein sequence ID" value="PTB48161.1"/>
    <property type="molecule type" value="Genomic_DNA"/>
</dbReference>
<name>A0A2T3ZTM7_TRIHA</name>
<dbReference type="GeneID" id="36622935"/>